<organism evidence="3 4">
    <name type="scientific">Mya arenaria</name>
    <name type="common">Soft-shell clam</name>
    <dbReference type="NCBI Taxonomy" id="6604"/>
    <lineage>
        <taxon>Eukaryota</taxon>
        <taxon>Metazoa</taxon>
        <taxon>Spiralia</taxon>
        <taxon>Lophotrochozoa</taxon>
        <taxon>Mollusca</taxon>
        <taxon>Bivalvia</taxon>
        <taxon>Autobranchia</taxon>
        <taxon>Heteroconchia</taxon>
        <taxon>Euheterodonta</taxon>
        <taxon>Imparidentia</taxon>
        <taxon>Neoheterodontei</taxon>
        <taxon>Myida</taxon>
        <taxon>Myoidea</taxon>
        <taxon>Myidae</taxon>
        <taxon>Mya</taxon>
    </lineage>
</organism>
<name>A0ABY7FN75_MYAAR</name>
<dbReference type="Gene3D" id="3.90.215.10">
    <property type="entry name" value="Gamma Fibrinogen, chain A, domain 1"/>
    <property type="match status" value="1"/>
</dbReference>
<evidence type="ECO:0000313" key="4">
    <source>
        <dbReference type="Proteomes" id="UP001164746"/>
    </source>
</evidence>
<proteinExistence type="predicted"/>
<dbReference type="SMART" id="SM00186">
    <property type="entry name" value="FBG"/>
    <property type="match status" value="1"/>
</dbReference>
<keyword evidence="4" id="KW-1185">Reference proteome</keyword>
<protein>
    <submittedName>
        <fullName evidence="3">TENN-like protein</fullName>
    </submittedName>
</protein>
<gene>
    <name evidence="3" type="ORF">MAR_016471</name>
</gene>
<reference evidence="3" key="1">
    <citation type="submission" date="2022-11" db="EMBL/GenBank/DDBJ databases">
        <title>Centuries of genome instability and evolution in soft-shell clam transmissible cancer (bioRxiv).</title>
        <authorList>
            <person name="Hart S.F.M."/>
            <person name="Yonemitsu M.A."/>
            <person name="Giersch R.M."/>
            <person name="Beal B.F."/>
            <person name="Arriagada G."/>
            <person name="Davis B.W."/>
            <person name="Ostrander E.A."/>
            <person name="Goff S.P."/>
            <person name="Metzger M.J."/>
        </authorList>
    </citation>
    <scope>NUCLEOTIDE SEQUENCE</scope>
    <source>
        <strain evidence="3">MELC-2E11</strain>
        <tissue evidence="3">Siphon/mantle</tissue>
    </source>
</reference>
<dbReference type="SUPFAM" id="SSF56496">
    <property type="entry name" value="Fibrinogen C-terminal domain-like"/>
    <property type="match status" value="1"/>
</dbReference>
<feature type="chain" id="PRO_5046683330" evidence="1">
    <location>
        <begin position="19"/>
        <end position="275"/>
    </location>
</feature>
<sequence length="275" mass="32190">MRAIFFLACMVAVTLVEGGRGDVPAIADVPDYDETLDFHSFGGKELLNDDDSTKYRDCYDVMTRGMYQKSGLYRVYLNLTETQTVYCEFEDNVPSLVVMKRWYGYPSFKRSFADYTRGFGLPPHGDFWYGLSNMKKLVDHGYHILNMTMVDCSGQVKFVVYNWFDLGPLSQRFKLFIGHYDNRSTLKDDLSYNNMMPFATMDRPDQHGCVHSLHAGWWYNFCTLALPTGQRYYDYCGDRPTKETYICHHDGIFYKDWHGNCYSMPWVRITLTRSY</sequence>
<evidence type="ECO:0000313" key="3">
    <source>
        <dbReference type="EMBL" id="WAR22497.1"/>
    </source>
</evidence>
<accession>A0ABY7FN75</accession>
<dbReference type="InterPro" id="IPR002181">
    <property type="entry name" value="Fibrinogen_a/b/g_C_dom"/>
</dbReference>
<dbReference type="InterPro" id="IPR014716">
    <property type="entry name" value="Fibrinogen_a/b/g_C_1"/>
</dbReference>
<dbReference type="InterPro" id="IPR036056">
    <property type="entry name" value="Fibrinogen-like_C"/>
</dbReference>
<dbReference type="PANTHER" id="PTHR19143">
    <property type="entry name" value="FIBRINOGEN/TENASCIN/ANGIOPOEITIN"/>
    <property type="match status" value="1"/>
</dbReference>
<dbReference type="PANTHER" id="PTHR19143:SF394">
    <property type="entry name" value="ANGIOPOIETIN-RELATED PROTEIN 3-LIKE"/>
    <property type="match status" value="1"/>
</dbReference>
<evidence type="ECO:0000256" key="1">
    <source>
        <dbReference type="SAM" id="SignalP"/>
    </source>
</evidence>
<dbReference type="Proteomes" id="UP001164746">
    <property type="component" value="Chromosome 12"/>
</dbReference>
<feature type="domain" description="Fibrinogen C-terminal" evidence="2">
    <location>
        <begin position="49"/>
        <end position="275"/>
    </location>
</feature>
<dbReference type="Gene3D" id="4.10.530.10">
    <property type="entry name" value="Gamma-fibrinogen Carboxyl Terminal Fragment, domain 2"/>
    <property type="match status" value="1"/>
</dbReference>
<dbReference type="Pfam" id="PF00147">
    <property type="entry name" value="Fibrinogen_C"/>
    <property type="match status" value="1"/>
</dbReference>
<feature type="signal peptide" evidence="1">
    <location>
        <begin position="1"/>
        <end position="18"/>
    </location>
</feature>
<keyword evidence="1" id="KW-0732">Signal</keyword>
<evidence type="ECO:0000259" key="2">
    <source>
        <dbReference type="PROSITE" id="PS51406"/>
    </source>
</evidence>
<dbReference type="InterPro" id="IPR050373">
    <property type="entry name" value="Fibrinogen_C-term_domain"/>
</dbReference>
<dbReference type="PROSITE" id="PS51406">
    <property type="entry name" value="FIBRINOGEN_C_2"/>
    <property type="match status" value="1"/>
</dbReference>
<dbReference type="EMBL" id="CP111023">
    <property type="protein sequence ID" value="WAR22497.1"/>
    <property type="molecule type" value="Genomic_DNA"/>
</dbReference>